<proteinExistence type="predicted"/>
<keyword evidence="3" id="KW-1185">Reference proteome</keyword>
<feature type="non-terminal residue" evidence="2">
    <location>
        <position position="85"/>
    </location>
</feature>
<dbReference type="EMBL" id="CAJVPY010009113">
    <property type="protein sequence ID" value="CAG8704991.1"/>
    <property type="molecule type" value="Genomic_DNA"/>
</dbReference>
<name>A0A9N9HTU4_9GLOM</name>
<accession>A0A9N9HTU4</accession>
<evidence type="ECO:0000313" key="2">
    <source>
        <dbReference type="EMBL" id="CAG8704991.1"/>
    </source>
</evidence>
<dbReference type="OrthoDB" id="10517943at2759"/>
<keyword evidence="1" id="KW-0812">Transmembrane</keyword>
<comment type="caution">
    <text evidence="2">The sequence shown here is derived from an EMBL/GenBank/DDBJ whole genome shotgun (WGS) entry which is preliminary data.</text>
</comment>
<keyword evidence="1" id="KW-1133">Transmembrane helix</keyword>
<keyword evidence="1" id="KW-0472">Membrane</keyword>
<dbReference type="Proteomes" id="UP000789405">
    <property type="component" value="Unassembled WGS sequence"/>
</dbReference>
<dbReference type="AlphaFoldDB" id="A0A9N9HTU4"/>
<evidence type="ECO:0000256" key="1">
    <source>
        <dbReference type="SAM" id="Phobius"/>
    </source>
</evidence>
<evidence type="ECO:0000313" key="3">
    <source>
        <dbReference type="Proteomes" id="UP000789405"/>
    </source>
</evidence>
<gene>
    <name evidence="2" type="ORF">DERYTH_LOCUS13226</name>
</gene>
<reference evidence="2" key="1">
    <citation type="submission" date="2021-06" db="EMBL/GenBank/DDBJ databases">
        <authorList>
            <person name="Kallberg Y."/>
            <person name="Tangrot J."/>
            <person name="Rosling A."/>
        </authorList>
    </citation>
    <scope>NUCLEOTIDE SEQUENCE</scope>
    <source>
        <strain evidence="2">MA453B</strain>
    </source>
</reference>
<protein>
    <submittedName>
        <fullName evidence="2">22046_t:CDS:1</fullName>
    </submittedName>
</protein>
<organism evidence="2 3">
    <name type="scientific">Dentiscutata erythropus</name>
    <dbReference type="NCBI Taxonomy" id="1348616"/>
    <lineage>
        <taxon>Eukaryota</taxon>
        <taxon>Fungi</taxon>
        <taxon>Fungi incertae sedis</taxon>
        <taxon>Mucoromycota</taxon>
        <taxon>Glomeromycotina</taxon>
        <taxon>Glomeromycetes</taxon>
        <taxon>Diversisporales</taxon>
        <taxon>Gigasporaceae</taxon>
        <taxon>Dentiscutata</taxon>
    </lineage>
</organism>
<feature type="transmembrane region" description="Helical" evidence="1">
    <location>
        <begin position="54"/>
        <end position="77"/>
    </location>
</feature>
<sequence>NPEEPNKENKKIEEINNSDFISFLEEIKLDYQGADQPLQSALDKFKDYYNIENLLSLIITKVYILSVKVLYLANFYIQRSLQSIK</sequence>